<organism evidence="1 2">
    <name type="scientific">Halomonas huangheensis</name>
    <dbReference type="NCBI Taxonomy" id="1178482"/>
    <lineage>
        <taxon>Bacteria</taxon>
        <taxon>Pseudomonadati</taxon>
        <taxon>Pseudomonadota</taxon>
        <taxon>Gammaproteobacteria</taxon>
        <taxon>Oceanospirillales</taxon>
        <taxon>Halomonadaceae</taxon>
        <taxon>Halomonas</taxon>
    </lineage>
</organism>
<dbReference type="STRING" id="1178482.AR456_11725"/>
<accession>W1ND38</accession>
<evidence type="ECO:0000313" key="2">
    <source>
        <dbReference type="Proteomes" id="UP000019113"/>
    </source>
</evidence>
<dbReference type="KEGG" id="hhu:AR456_11725"/>
<name>W1ND38_9GAMM</name>
<evidence type="ECO:0000313" key="1">
    <source>
        <dbReference type="EMBL" id="ERL53206.1"/>
    </source>
</evidence>
<reference evidence="1 2" key="1">
    <citation type="submission" date="2013-08" db="EMBL/GenBank/DDBJ databases">
        <title>draft genome of Halomonas huanghegensis, strain BJGMM-B45T.</title>
        <authorList>
            <person name="Miao C."/>
            <person name="Wan Y."/>
            <person name="Jin W."/>
        </authorList>
    </citation>
    <scope>NUCLEOTIDE SEQUENCE [LARGE SCALE GENOMIC DNA]</scope>
    <source>
        <strain evidence="1 2">BJGMM-B45</strain>
    </source>
</reference>
<keyword evidence="2" id="KW-1185">Reference proteome</keyword>
<gene>
    <name evidence="1" type="ORF">BJB45_18200</name>
</gene>
<protein>
    <submittedName>
        <fullName evidence="1">Uncharacterized protein</fullName>
    </submittedName>
</protein>
<dbReference type="EMBL" id="AVBC01000011">
    <property type="protein sequence ID" value="ERL53206.1"/>
    <property type="molecule type" value="Genomic_DNA"/>
</dbReference>
<comment type="caution">
    <text evidence="1">The sequence shown here is derived from an EMBL/GenBank/DDBJ whole genome shotgun (WGS) entry which is preliminary data.</text>
</comment>
<dbReference type="AlphaFoldDB" id="W1ND38"/>
<proteinExistence type="predicted"/>
<dbReference type="Proteomes" id="UP000019113">
    <property type="component" value="Unassembled WGS sequence"/>
</dbReference>
<sequence>MMDRGSMEMRGILVILIALPITPRRARTTPEKILRIIKRRHRIDYMIERRNDDQIGKICAKNT</sequence>